<evidence type="ECO:0008006" key="4">
    <source>
        <dbReference type="Google" id="ProtNLM"/>
    </source>
</evidence>
<accession>A0A8K1D669</accession>
<dbReference type="InterPro" id="IPR036179">
    <property type="entry name" value="Ig-like_dom_sf"/>
</dbReference>
<feature type="region of interest" description="Disordered" evidence="1">
    <location>
        <begin position="104"/>
        <end position="123"/>
    </location>
</feature>
<protein>
    <recommendedName>
        <fullName evidence="4">Immunoglobulin V-set domain-containing protein</fullName>
    </recommendedName>
</protein>
<organism evidence="2 3">
    <name type="scientific">Zosterops borbonicus</name>
    <dbReference type="NCBI Taxonomy" id="364589"/>
    <lineage>
        <taxon>Eukaryota</taxon>
        <taxon>Metazoa</taxon>
        <taxon>Chordata</taxon>
        <taxon>Craniata</taxon>
        <taxon>Vertebrata</taxon>
        <taxon>Euteleostomi</taxon>
        <taxon>Archelosauria</taxon>
        <taxon>Archosauria</taxon>
        <taxon>Dinosauria</taxon>
        <taxon>Saurischia</taxon>
        <taxon>Theropoda</taxon>
        <taxon>Coelurosauria</taxon>
        <taxon>Aves</taxon>
        <taxon>Neognathae</taxon>
        <taxon>Neoaves</taxon>
        <taxon>Telluraves</taxon>
        <taxon>Australaves</taxon>
        <taxon>Passeriformes</taxon>
        <taxon>Sylvioidea</taxon>
        <taxon>Zosteropidae</taxon>
        <taxon>Zosterops</taxon>
    </lineage>
</organism>
<sequence length="123" mass="13071">MADDNGQSSVTLTMNNLQDEDSGSYFCAKSAYAGDGSCRGAVADAVAHHPKPPLLGSHPSPTSPECLLTNPNPWMDTNLGHFPPNFAIAAPTLTFSWSSEHSTQSFISQDSARGAPDPNRLRL</sequence>
<dbReference type="InterPro" id="IPR013783">
    <property type="entry name" value="Ig-like_fold"/>
</dbReference>
<dbReference type="EMBL" id="SWJQ01009059">
    <property type="protein sequence ID" value="TRZ04894.1"/>
    <property type="molecule type" value="Genomic_DNA"/>
</dbReference>
<gene>
    <name evidence="2" type="ORF">HGM15179_022214</name>
</gene>
<dbReference type="AlphaFoldDB" id="A0A8K1D669"/>
<evidence type="ECO:0000313" key="2">
    <source>
        <dbReference type="EMBL" id="TRZ04894.1"/>
    </source>
</evidence>
<comment type="caution">
    <text evidence="2">The sequence shown here is derived from an EMBL/GenBank/DDBJ whole genome shotgun (WGS) entry which is preliminary data.</text>
</comment>
<name>A0A8K1D669_9PASS</name>
<keyword evidence="3" id="KW-1185">Reference proteome</keyword>
<reference evidence="2" key="1">
    <citation type="submission" date="2019-04" db="EMBL/GenBank/DDBJ databases">
        <title>Genome assembly of Zosterops borbonicus 15179.</title>
        <authorList>
            <person name="Leroy T."/>
            <person name="Anselmetti Y."/>
            <person name="Tilak M.-K."/>
            <person name="Nabholz B."/>
        </authorList>
    </citation>
    <scope>NUCLEOTIDE SEQUENCE</scope>
    <source>
        <strain evidence="2">HGM_15179</strain>
        <tissue evidence="2">Muscle</tissue>
    </source>
</reference>
<evidence type="ECO:0000256" key="1">
    <source>
        <dbReference type="SAM" id="MobiDB-lite"/>
    </source>
</evidence>
<dbReference type="SUPFAM" id="SSF48726">
    <property type="entry name" value="Immunoglobulin"/>
    <property type="match status" value="1"/>
</dbReference>
<evidence type="ECO:0000313" key="3">
    <source>
        <dbReference type="Proteomes" id="UP000796761"/>
    </source>
</evidence>
<dbReference type="Proteomes" id="UP000796761">
    <property type="component" value="Unassembled WGS sequence"/>
</dbReference>
<dbReference type="Gene3D" id="2.60.40.10">
    <property type="entry name" value="Immunoglobulins"/>
    <property type="match status" value="1"/>
</dbReference>
<proteinExistence type="predicted"/>